<keyword evidence="3" id="KW-1185">Reference proteome</keyword>
<dbReference type="PANTHER" id="PTHR46411">
    <property type="entry name" value="FAMILY ATPASE, PUTATIVE-RELATED"/>
    <property type="match status" value="1"/>
</dbReference>
<dbReference type="EMBL" id="PXXK01000069">
    <property type="protein sequence ID" value="RFN52323.1"/>
    <property type="molecule type" value="Genomic_DNA"/>
</dbReference>
<dbReference type="PANTHER" id="PTHR46411:SF3">
    <property type="entry name" value="AAA+ ATPASE DOMAIN-CONTAINING PROTEIN"/>
    <property type="match status" value="1"/>
</dbReference>
<dbReference type="GO" id="GO:0016787">
    <property type="term" value="F:hydrolase activity"/>
    <property type="evidence" value="ECO:0007669"/>
    <property type="project" value="UniProtKB-KW"/>
</dbReference>
<feature type="compositionally biased region" description="Low complexity" evidence="1">
    <location>
        <begin position="10"/>
        <end position="26"/>
    </location>
</feature>
<feature type="region of interest" description="Disordered" evidence="1">
    <location>
        <begin position="1"/>
        <end position="47"/>
    </location>
</feature>
<protein>
    <submittedName>
        <fullName evidence="2">p-loop containing nucleoside triphosphate hydrolase protein</fullName>
    </submittedName>
</protein>
<proteinExistence type="predicted"/>
<evidence type="ECO:0000256" key="1">
    <source>
        <dbReference type="SAM" id="MobiDB-lite"/>
    </source>
</evidence>
<evidence type="ECO:0000313" key="2">
    <source>
        <dbReference type="EMBL" id="RFN52323.1"/>
    </source>
</evidence>
<comment type="caution">
    <text evidence="2">The sequence shown here is derived from an EMBL/GenBank/DDBJ whole genome shotgun (WGS) entry which is preliminary data.</text>
</comment>
<keyword evidence="2" id="KW-0378">Hydrolase</keyword>
<dbReference type="AlphaFoldDB" id="A0A395MXY2"/>
<organism evidence="2 3">
    <name type="scientific">Fusarium flagelliforme</name>
    <dbReference type="NCBI Taxonomy" id="2675880"/>
    <lineage>
        <taxon>Eukaryota</taxon>
        <taxon>Fungi</taxon>
        <taxon>Dikarya</taxon>
        <taxon>Ascomycota</taxon>
        <taxon>Pezizomycotina</taxon>
        <taxon>Sordariomycetes</taxon>
        <taxon>Hypocreomycetidae</taxon>
        <taxon>Hypocreales</taxon>
        <taxon>Nectriaceae</taxon>
        <taxon>Fusarium</taxon>
        <taxon>Fusarium incarnatum-equiseti species complex</taxon>
    </lineage>
</organism>
<dbReference type="STRING" id="2594813.A0A395MXY2"/>
<reference evidence="2 3" key="1">
    <citation type="journal article" date="2018" name="PLoS Pathog.">
        <title>Evolution of structural diversity of trichothecenes, a family of toxins produced by plant pathogenic and entomopathogenic fungi.</title>
        <authorList>
            <person name="Proctor R.H."/>
            <person name="McCormick S.P."/>
            <person name="Kim H.S."/>
            <person name="Cardoza R.E."/>
            <person name="Stanley A.M."/>
            <person name="Lindo L."/>
            <person name="Kelly A."/>
            <person name="Brown D.W."/>
            <person name="Lee T."/>
            <person name="Vaughan M.M."/>
            <person name="Alexander N.J."/>
            <person name="Busman M."/>
            <person name="Gutierrez S."/>
        </authorList>
    </citation>
    <scope>NUCLEOTIDE SEQUENCE [LARGE SCALE GENOMIC DNA]</scope>
    <source>
        <strain evidence="2 3">NRRL 13405</strain>
    </source>
</reference>
<name>A0A395MXY2_9HYPO</name>
<evidence type="ECO:0000313" key="3">
    <source>
        <dbReference type="Proteomes" id="UP000265631"/>
    </source>
</evidence>
<gene>
    <name evidence="2" type="ORF">FIE12Z_3393</name>
</gene>
<sequence>MLSSQEVNEAPDLSDASSISSLANASTFPEPIKQPNSPVKDSNLKRSKVDDVVKTNIGDSPPNLNIDHLEEGEKCEIQTLYEGPPKCTCCKNWVEEYPDNLRMNIEQEKEIKQKAIVVRMRKSHSDGKLLELDSVIVQNSSLRQTLSEVFNGYQGITTSLKKLVFEAPFHPFYHQWDQFSDILEKQKKEDHPGYLFSQLLHKVLHADIRGEMDEIKDHIEQGIIIFKFLWALFEPGSIAF</sequence>
<accession>A0A395MXY2</accession>
<dbReference type="Proteomes" id="UP000265631">
    <property type="component" value="Unassembled WGS sequence"/>
</dbReference>